<reference evidence="2" key="1">
    <citation type="submission" date="2018-11" db="EMBL/GenBank/DDBJ databases">
        <authorList>
            <consortium name="Pathogen Informatics"/>
        </authorList>
    </citation>
    <scope>NUCLEOTIDE SEQUENCE</scope>
</reference>
<dbReference type="EMBL" id="CAAALY010016233">
    <property type="protein sequence ID" value="VEL12913.1"/>
    <property type="molecule type" value="Genomic_DNA"/>
</dbReference>
<feature type="compositionally biased region" description="Polar residues" evidence="1">
    <location>
        <begin position="55"/>
        <end position="69"/>
    </location>
</feature>
<feature type="region of interest" description="Disordered" evidence="1">
    <location>
        <begin position="55"/>
        <end position="76"/>
    </location>
</feature>
<protein>
    <submittedName>
        <fullName evidence="2">Uncharacterized protein</fullName>
    </submittedName>
</protein>
<dbReference type="AlphaFoldDB" id="A0A3S4ZJ67"/>
<sequence length="76" mass="8352">MGKSIGRNRGRPQAHKDQRVGKPTLKIGFWHASPNRLVPARLRGGWVEFAVEVTNGAQHNNRSGQSVQTGEPVGIR</sequence>
<organism evidence="2 3">
    <name type="scientific">Protopolystoma xenopodis</name>
    <dbReference type="NCBI Taxonomy" id="117903"/>
    <lineage>
        <taxon>Eukaryota</taxon>
        <taxon>Metazoa</taxon>
        <taxon>Spiralia</taxon>
        <taxon>Lophotrochozoa</taxon>
        <taxon>Platyhelminthes</taxon>
        <taxon>Monogenea</taxon>
        <taxon>Polyopisthocotylea</taxon>
        <taxon>Polystomatidea</taxon>
        <taxon>Polystomatidae</taxon>
        <taxon>Protopolystoma</taxon>
    </lineage>
</organism>
<evidence type="ECO:0000256" key="1">
    <source>
        <dbReference type="SAM" id="MobiDB-lite"/>
    </source>
</evidence>
<name>A0A3S4ZJ67_9PLAT</name>
<feature type="compositionally biased region" description="Basic residues" evidence="1">
    <location>
        <begin position="1"/>
        <end position="13"/>
    </location>
</feature>
<keyword evidence="3" id="KW-1185">Reference proteome</keyword>
<accession>A0A3S4ZJ67</accession>
<evidence type="ECO:0000313" key="3">
    <source>
        <dbReference type="Proteomes" id="UP000784294"/>
    </source>
</evidence>
<evidence type="ECO:0000313" key="2">
    <source>
        <dbReference type="EMBL" id="VEL12913.1"/>
    </source>
</evidence>
<gene>
    <name evidence="2" type="ORF">PXEA_LOCUS6353</name>
</gene>
<comment type="caution">
    <text evidence="2">The sequence shown here is derived from an EMBL/GenBank/DDBJ whole genome shotgun (WGS) entry which is preliminary data.</text>
</comment>
<feature type="region of interest" description="Disordered" evidence="1">
    <location>
        <begin position="1"/>
        <end position="22"/>
    </location>
</feature>
<proteinExistence type="predicted"/>
<dbReference type="Proteomes" id="UP000784294">
    <property type="component" value="Unassembled WGS sequence"/>
</dbReference>